<dbReference type="AlphaFoldDB" id="A0A328P6R3"/>
<proteinExistence type="predicted"/>
<feature type="transmembrane region" description="Helical" evidence="1">
    <location>
        <begin position="18"/>
        <end position="35"/>
    </location>
</feature>
<protein>
    <recommendedName>
        <fullName evidence="4">Glycosyltransferase RgtA/B/C/D-like domain-containing protein</fullName>
    </recommendedName>
</protein>
<accession>A0A328P6R3</accession>
<feature type="transmembrane region" description="Helical" evidence="1">
    <location>
        <begin position="244"/>
        <end position="270"/>
    </location>
</feature>
<feature type="transmembrane region" description="Helical" evidence="1">
    <location>
        <begin position="344"/>
        <end position="361"/>
    </location>
</feature>
<feature type="transmembrane region" description="Helical" evidence="1">
    <location>
        <begin position="203"/>
        <end position="223"/>
    </location>
</feature>
<keyword evidence="1" id="KW-0812">Transmembrane</keyword>
<keyword evidence="3" id="KW-1185">Reference proteome</keyword>
<comment type="caution">
    <text evidence="2">The sequence shown here is derived from an EMBL/GenBank/DDBJ whole genome shotgun (WGS) entry which is preliminary data.</text>
</comment>
<feature type="transmembrane region" description="Helical" evidence="1">
    <location>
        <begin position="413"/>
        <end position="432"/>
    </location>
</feature>
<feature type="transmembrane region" description="Helical" evidence="1">
    <location>
        <begin position="381"/>
        <end position="401"/>
    </location>
</feature>
<organism evidence="2 3">
    <name type="scientific">Dyella jiangningensis</name>
    <dbReference type="NCBI Taxonomy" id="1379159"/>
    <lineage>
        <taxon>Bacteria</taxon>
        <taxon>Pseudomonadati</taxon>
        <taxon>Pseudomonadota</taxon>
        <taxon>Gammaproteobacteria</taxon>
        <taxon>Lysobacterales</taxon>
        <taxon>Rhodanobacteraceae</taxon>
        <taxon>Dyella</taxon>
    </lineage>
</organism>
<feature type="transmembrane region" description="Helical" evidence="1">
    <location>
        <begin position="320"/>
        <end position="337"/>
    </location>
</feature>
<feature type="transmembrane region" description="Helical" evidence="1">
    <location>
        <begin position="112"/>
        <end position="131"/>
    </location>
</feature>
<sequence>MILDNPNSIVATSSVKRSLLWPVGLLAIGFGLVILRQSDYFRSMPGDLLDGRFNNLILEHLYRWVVGLDPKLWSPGFFYPYEGTLAFSDNHFGTGLVYIAMRMLGLTPEQAFIGWFTVAPALNFTACYYTLRRMGGTVRGSAIGAFIFTFSFVVSAQVGHAQLSYRFAVPLAMLAWQRFIEQGHGRHFALATLWLTVEFYCSIYLGYFLLLLIIGYFLAQALLRKDQGPWRPLASLLGDVRKLILGQTVGSVLTIVACAVALLALFYPYLHYSHLFGFHRDYSEVSTMLPRVASYALSDQSLLWSRFTTRIHSVPMRWEHQMFFGGSAIVLTIIGMARQPGRRNLAMFGAIAFLVALTLSVHNHSLYTFVYHLPLANAVRAVTRIGMVMLFPLAVLAMSGYDWLALSPDRQAIKATAAALLTILMIVEYAAYNTPKVPLVEANQRIESLLARTPPSLAPDAILFVPIRTDERPFLTEDDGMRLAQLMNRVTLNGYSGNWPVGYVERDTDPCTVVNNRLMGYAAFAGLDYQAYVALVKRTVVVGSDVRCSPLPTLLGRTRFVGKLPEDLIKGLVPSIDRITPEKGKLHVRLTLRNNSRELLPSVSDDDHPVRFSWRFSPTRAPLPSGAGWDTRKDVSGDVKPGQSQEFDLLIEPPAAPGEYQLEVNLVQETVAWFHPLGMPIATGSQIITTQADGAVRVEP</sequence>
<dbReference type="Proteomes" id="UP000248926">
    <property type="component" value="Unassembled WGS sequence"/>
</dbReference>
<dbReference type="EMBL" id="NFZS01000001">
    <property type="protein sequence ID" value="RAO76981.1"/>
    <property type="molecule type" value="Genomic_DNA"/>
</dbReference>
<keyword evidence="1" id="KW-1133">Transmembrane helix</keyword>
<evidence type="ECO:0008006" key="4">
    <source>
        <dbReference type="Google" id="ProtNLM"/>
    </source>
</evidence>
<dbReference type="RefSeq" id="WP_111981041.1">
    <property type="nucleotide sequence ID" value="NZ_NFZS01000001.1"/>
</dbReference>
<name>A0A328P6R3_9GAMM</name>
<reference evidence="2 3" key="1">
    <citation type="journal article" date="2018" name="Genet. Mol. Biol.">
        <title>The genome sequence of Dyella jiangningensis FCAV SCS01 from a lignocellulose-decomposing microbial consortium metagenome reveals potential for biotechnological applications.</title>
        <authorList>
            <person name="Desiderato J.G."/>
            <person name="Alvarenga D.O."/>
            <person name="Constancio M.T.L."/>
            <person name="Alves L.M.C."/>
            <person name="Varani A.M."/>
        </authorList>
    </citation>
    <scope>NUCLEOTIDE SEQUENCE [LARGE SCALE GENOMIC DNA]</scope>
    <source>
        <strain evidence="2 3">FCAV SCS01</strain>
    </source>
</reference>
<gene>
    <name evidence="2" type="ORF">CA260_03475</name>
</gene>
<feature type="transmembrane region" description="Helical" evidence="1">
    <location>
        <begin position="143"/>
        <end position="163"/>
    </location>
</feature>
<dbReference type="OrthoDB" id="8878859at2"/>
<evidence type="ECO:0000313" key="2">
    <source>
        <dbReference type="EMBL" id="RAO76981.1"/>
    </source>
</evidence>
<evidence type="ECO:0000256" key="1">
    <source>
        <dbReference type="SAM" id="Phobius"/>
    </source>
</evidence>
<evidence type="ECO:0000313" key="3">
    <source>
        <dbReference type="Proteomes" id="UP000248926"/>
    </source>
</evidence>
<keyword evidence="1" id="KW-0472">Membrane</keyword>